<gene>
    <name evidence="2" type="ORF">E8E12_000709</name>
</gene>
<evidence type="ECO:0000313" key="3">
    <source>
        <dbReference type="Proteomes" id="UP000758155"/>
    </source>
</evidence>
<sequence length="164" mass="18425">MHSCYAAAALETRQRPSRFLNNAYTKPLAFPFSSSGDKIFGSFESDAESQLVMPAAAPLYSEIFDPDAVLARTLKTVYYAESHNELYSETEKCFDYRELLHKVRARTLIIAGSEDWICPPSQSRIMAASIPDARLEIFAGTNHSVHIEKNCEVIAVVRDWIDCV</sequence>
<dbReference type="EMBL" id="SWKV01000063">
    <property type="protein sequence ID" value="KAF3034860.1"/>
    <property type="molecule type" value="Genomic_DNA"/>
</dbReference>
<accession>A0A9P4WKE8</accession>
<dbReference type="OrthoDB" id="408373at2759"/>
<dbReference type="Gene3D" id="3.40.50.1820">
    <property type="entry name" value="alpha/beta hydrolase"/>
    <property type="match status" value="1"/>
</dbReference>
<dbReference type="Pfam" id="PF00561">
    <property type="entry name" value="Abhydrolase_1"/>
    <property type="match status" value="1"/>
</dbReference>
<protein>
    <recommendedName>
        <fullName evidence="1">AB hydrolase-1 domain-containing protein</fullName>
    </recommendedName>
</protein>
<dbReference type="Proteomes" id="UP000758155">
    <property type="component" value="Unassembled WGS sequence"/>
</dbReference>
<evidence type="ECO:0000259" key="1">
    <source>
        <dbReference type="Pfam" id="PF00561"/>
    </source>
</evidence>
<feature type="domain" description="AB hydrolase-1" evidence="1">
    <location>
        <begin position="94"/>
        <end position="149"/>
    </location>
</feature>
<keyword evidence="3" id="KW-1185">Reference proteome</keyword>
<proteinExistence type="predicted"/>
<reference evidence="2" key="1">
    <citation type="submission" date="2019-04" db="EMBL/GenBank/DDBJ databases">
        <title>Sequencing of skin fungus with MAO and IRED activity.</title>
        <authorList>
            <person name="Marsaioli A.J."/>
            <person name="Bonatto J.M.C."/>
            <person name="Reis Junior O."/>
        </authorList>
    </citation>
    <scope>NUCLEOTIDE SEQUENCE</scope>
    <source>
        <strain evidence="2">28M1</strain>
    </source>
</reference>
<name>A0A9P4WKE8_9PLEO</name>
<comment type="caution">
    <text evidence="2">The sequence shown here is derived from an EMBL/GenBank/DDBJ whole genome shotgun (WGS) entry which is preliminary data.</text>
</comment>
<evidence type="ECO:0000313" key="2">
    <source>
        <dbReference type="EMBL" id="KAF3034860.1"/>
    </source>
</evidence>
<dbReference type="InterPro" id="IPR029058">
    <property type="entry name" value="AB_hydrolase_fold"/>
</dbReference>
<dbReference type="AlphaFoldDB" id="A0A9P4WKE8"/>
<organism evidence="2 3">
    <name type="scientific">Didymella heteroderae</name>
    <dbReference type="NCBI Taxonomy" id="1769908"/>
    <lineage>
        <taxon>Eukaryota</taxon>
        <taxon>Fungi</taxon>
        <taxon>Dikarya</taxon>
        <taxon>Ascomycota</taxon>
        <taxon>Pezizomycotina</taxon>
        <taxon>Dothideomycetes</taxon>
        <taxon>Pleosporomycetidae</taxon>
        <taxon>Pleosporales</taxon>
        <taxon>Pleosporineae</taxon>
        <taxon>Didymellaceae</taxon>
        <taxon>Didymella</taxon>
    </lineage>
</organism>
<dbReference type="SUPFAM" id="SSF53474">
    <property type="entry name" value="alpha/beta-Hydrolases"/>
    <property type="match status" value="1"/>
</dbReference>
<dbReference type="InterPro" id="IPR000073">
    <property type="entry name" value="AB_hydrolase_1"/>
</dbReference>